<protein>
    <submittedName>
        <fullName evidence="1">Uncharacterized protein</fullName>
    </submittedName>
</protein>
<organism evidence="1">
    <name type="scientific">marine sediment metagenome</name>
    <dbReference type="NCBI Taxonomy" id="412755"/>
    <lineage>
        <taxon>unclassified sequences</taxon>
        <taxon>metagenomes</taxon>
        <taxon>ecological metagenomes</taxon>
    </lineage>
</organism>
<accession>X0TT11</accession>
<dbReference type="AlphaFoldDB" id="X0TT11"/>
<feature type="non-terminal residue" evidence="1">
    <location>
        <position position="1"/>
    </location>
</feature>
<evidence type="ECO:0000313" key="1">
    <source>
        <dbReference type="EMBL" id="GAF90331.1"/>
    </source>
</evidence>
<sequence length="39" mass="4507">DRLYRQRFPLPQELPKVVLISTYAGADGSLVRYAVDSRR</sequence>
<name>X0TT11_9ZZZZ</name>
<comment type="caution">
    <text evidence="1">The sequence shown here is derived from an EMBL/GenBank/DDBJ whole genome shotgun (WGS) entry which is preliminary data.</text>
</comment>
<dbReference type="EMBL" id="BARS01011475">
    <property type="protein sequence ID" value="GAF90331.1"/>
    <property type="molecule type" value="Genomic_DNA"/>
</dbReference>
<gene>
    <name evidence="1" type="ORF">S01H1_20858</name>
</gene>
<reference evidence="1" key="1">
    <citation type="journal article" date="2014" name="Front. Microbiol.">
        <title>High frequency of phylogenetically diverse reductive dehalogenase-homologous genes in deep subseafloor sedimentary metagenomes.</title>
        <authorList>
            <person name="Kawai M."/>
            <person name="Futagami T."/>
            <person name="Toyoda A."/>
            <person name="Takaki Y."/>
            <person name="Nishi S."/>
            <person name="Hori S."/>
            <person name="Arai W."/>
            <person name="Tsubouchi T."/>
            <person name="Morono Y."/>
            <person name="Uchiyama I."/>
            <person name="Ito T."/>
            <person name="Fujiyama A."/>
            <person name="Inagaki F."/>
            <person name="Takami H."/>
        </authorList>
    </citation>
    <scope>NUCLEOTIDE SEQUENCE</scope>
    <source>
        <strain evidence="1">Expedition CK06-06</strain>
    </source>
</reference>
<proteinExistence type="predicted"/>